<feature type="domain" description="Tetrapyrrole biosynthesis uroporphyrinogen III synthase" evidence="10">
    <location>
        <begin position="18"/>
        <end position="215"/>
    </location>
</feature>
<dbReference type="GO" id="GO:0006780">
    <property type="term" value="P:uroporphyrinogen III biosynthetic process"/>
    <property type="evidence" value="ECO:0007669"/>
    <property type="project" value="UniProtKB-UniRule"/>
</dbReference>
<evidence type="ECO:0000256" key="6">
    <source>
        <dbReference type="ARBA" id="ARBA00037589"/>
    </source>
</evidence>
<dbReference type="RefSeq" id="WP_008489696.1">
    <property type="nucleotide sequence ID" value="NZ_AMRG01000017.1"/>
</dbReference>
<evidence type="ECO:0000256" key="7">
    <source>
        <dbReference type="ARBA" id="ARBA00040167"/>
    </source>
</evidence>
<dbReference type="CDD" id="cd06578">
    <property type="entry name" value="HemD"/>
    <property type="match status" value="1"/>
</dbReference>
<evidence type="ECO:0000259" key="10">
    <source>
        <dbReference type="Pfam" id="PF02602"/>
    </source>
</evidence>
<dbReference type="AlphaFoldDB" id="K2KSM2"/>
<dbReference type="GO" id="GO:0006782">
    <property type="term" value="P:protoporphyrinogen IX biosynthetic process"/>
    <property type="evidence" value="ECO:0007669"/>
    <property type="project" value="UniProtKB-UniRule"/>
</dbReference>
<dbReference type="GO" id="GO:0004852">
    <property type="term" value="F:uroporphyrinogen-III synthase activity"/>
    <property type="evidence" value="ECO:0007669"/>
    <property type="project" value="UniProtKB-UniRule"/>
</dbReference>
<dbReference type="Pfam" id="PF02602">
    <property type="entry name" value="HEM4"/>
    <property type="match status" value="1"/>
</dbReference>
<evidence type="ECO:0000256" key="3">
    <source>
        <dbReference type="ARBA" id="ARBA00013109"/>
    </source>
</evidence>
<dbReference type="InterPro" id="IPR003754">
    <property type="entry name" value="4pyrrol_synth_uPrphyn_synth"/>
</dbReference>
<dbReference type="EC" id="4.2.1.75" evidence="3 9"/>
<dbReference type="PANTHER" id="PTHR38042">
    <property type="entry name" value="UROPORPHYRINOGEN-III SYNTHASE, CHLOROPLASTIC"/>
    <property type="match status" value="1"/>
</dbReference>
<accession>K2KSM2</accession>
<reference evidence="11 12" key="1">
    <citation type="journal article" date="2012" name="J. Bacteriol.">
        <title>Genome Sequence of Idiomarina xiamenensis Type Strain 10-D-4.</title>
        <authorList>
            <person name="Lai Q."/>
            <person name="Wang L."/>
            <person name="Wang W."/>
            <person name="Shao Z."/>
        </authorList>
    </citation>
    <scope>NUCLEOTIDE SEQUENCE [LARGE SCALE GENOMIC DNA]</scope>
    <source>
        <strain evidence="11 12">10-D-4</strain>
    </source>
</reference>
<evidence type="ECO:0000256" key="5">
    <source>
        <dbReference type="ARBA" id="ARBA00023244"/>
    </source>
</evidence>
<name>K2KSM2_9GAMM</name>
<proteinExistence type="inferred from homology"/>
<dbReference type="Proteomes" id="UP000014115">
    <property type="component" value="Unassembled WGS sequence"/>
</dbReference>
<comment type="catalytic activity">
    <reaction evidence="8 9">
        <text>hydroxymethylbilane = uroporphyrinogen III + H2O</text>
        <dbReference type="Rhea" id="RHEA:18965"/>
        <dbReference type="ChEBI" id="CHEBI:15377"/>
        <dbReference type="ChEBI" id="CHEBI:57308"/>
        <dbReference type="ChEBI" id="CHEBI:57845"/>
        <dbReference type="EC" id="4.2.1.75"/>
    </reaction>
</comment>
<organism evidence="11 12">
    <name type="scientific">Idiomarina xiamenensis 10-D-4</name>
    <dbReference type="NCBI Taxonomy" id="740709"/>
    <lineage>
        <taxon>Bacteria</taxon>
        <taxon>Pseudomonadati</taxon>
        <taxon>Pseudomonadota</taxon>
        <taxon>Gammaproteobacteria</taxon>
        <taxon>Alteromonadales</taxon>
        <taxon>Idiomarinaceae</taxon>
        <taxon>Idiomarina</taxon>
    </lineage>
</organism>
<comment type="similarity">
    <text evidence="2 9">Belongs to the uroporphyrinogen-III synthase family.</text>
</comment>
<sequence>MTQPSVLLIRPREQALTLQQQLLERGIYSDHYSFIDIVANDAAAELLPVYQGQHWHGIIFVSRNAVDYACQWWPQDWPATQYFAVGPGTACYAAKAIQQPVSCPWQQHNSETLLTLPELKWVNQQQWLIVRGLGGRELIADTLRARGAEVHYWQVYQRRQKTVDGAQLLQAWQNSITQIVVTSAEQLGYFLASLPQHALSWLQRCHWIVPGERIAGLIPFSSGDRITMTGSATDSAIIQALTKGS</sequence>
<dbReference type="PATRIC" id="fig|740709.3.peg.2343"/>
<evidence type="ECO:0000256" key="8">
    <source>
        <dbReference type="ARBA" id="ARBA00048617"/>
    </source>
</evidence>
<dbReference type="STRING" id="740709.A10D4_11596"/>
<comment type="pathway">
    <text evidence="1 9">Porphyrin-containing compound metabolism; protoporphyrin-IX biosynthesis; coproporphyrinogen-III from 5-aminolevulinate: step 3/4.</text>
</comment>
<evidence type="ECO:0000313" key="12">
    <source>
        <dbReference type="Proteomes" id="UP000014115"/>
    </source>
</evidence>
<dbReference type="SUPFAM" id="SSF69618">
    <property type="entry name" value="HemD-like"/>
    <property type="match status" value="1"/>
</dbReference>
<dbReference type="EMBL" id="AMRG01000017">
    <property type="protein sequence ID" value="EKE80600.1"/>
    <property type="molecule type" value="Genomic_DNA"/>
</dbReference>
<evidence type="ECO:0000256" key="2">
    <source>
        <dbReference type="ARBA" id="ARBA00008133"/>
    </source>
</evidence>
<evidence type="ECO:0000256" key="1">
    <source>
        <dbReference type="ARBA" id="ARBA00004772"/>
    </source>
</evidence>
<comment type="function">
    <text evidence="6 9">Catalyzes cyclization of the linear tetrapyrrole, hydroxymethylbilane, to the macrocyclic uroporphyrinogen III.</text>
</comment>
<evidence type="ECO:0000313" key="11">
    <source>
        <dbReference type="EMBL" id="EKE80600.1"/>
    </source>
</evidence>
<comment type="caution">
    <text evidence="11">The sequence shown here is derived from an EMBL/GenBank/DDBJ whole genome shotgun (WGS) entry which is preliminary data.</text>
</comment>
<dbReference type="InterPro" id="IPR039793">
    <property type="entry name" value="UROS/Hem4"/>
</dbReference>
<dbReference type="eggNOG" id="COG1587">
    <property type="taxonomic scope" value="Bacteria"/>
</dbReference>
<dbReference type="OrthoDB" id="9787650at2"/>
<evidence type="ECO:0000256" key="9">
    <source>
        <dbReference type="RuleBase" id="RU366031"/>
    </source>
</evidence>
<protein>
    <recommendedName>
        <fullName evidence="7 9">Uroporphyrinogen-III synthase</fullName>
        <ecNumber evidence="3 9">4.2.1.75</ecNumber>
    </recommendedName>
</protein>
<dbReference type="InterPro" id="IPR036108">
    <property type="entry name" value="4pyrrol_syn_uPrphyn_synt_sf"/>
</dbReference>
<gene>
    <name evidence="11" type="ORF">A10D4_11596</name>
</gene>
<keyword evidence="5 9" id="KW-0627">Porphyrin biosynthesis</keyword>
<evidence type="ECO:0000256" key="4">
    <source>
        <dbReference type="ARBA" id="ARBA00023239"/>
    </source>
</evidence>
<keyword evidence="4 9" id="KW-0456">Lyase</keyword>
<dbReference type="PANTHER" id="PTHR38042:SF1">
    <property type="entry name" value="UROPORPHYRINOGEN-III SYNTHASE, CHLOROPLASTIC"/>
    <property type="match status" value="1"/>
</dbReference>
<keyword evidence="12" id="KW-1185">Reference proteome</keyword>
<dbReference type="Gene3D" id="3.40.50.10090">
    <property type="match status" value="2"/>
</dbReference>
<dbReference type="UniPathway" id="UPA00251">
    <property type="reaction ID" value="UER00320"/>
</dbReference>